<name>A0A1G2HLZ8_9BACT</name>
<evidence type="ECO:0000313" key="4">
    <source>
        <dbReference type="Proteomes" id="UP000177190"/>
    </source>
</evidence>
<evidence type="ECO:0000259" key="2">
    <source>
        <dbReference type="Pfam" id="PF12146"/>
    </source>
</evidence>
<accession>A0A1G2HLZ8</accession>
<dbReference type="AlphaFoldDB" id="A0A1G2HLZ8"/>
<dbReference type="Pfam" id="PF12146">
    <property type="entry name" value="Hydrolase_4"/>
    <property type="match status" value="1"/>
</dbReference>
<dbReference type="InterPro" id="IPR022742">
    <property type="entry name" value="Hydrolase_4"/>
</dbReference>
<dbReference type="InterPro" id="IPR051044">
    <property type="entry name" value="MAG_DAG_Lipase"/>
</dbReference>
<dbReference type="EMBL" id="MHOM01000033">
    <property type="protein sequence ID" value="OGZ63507.1"/>
    <property type="molecule type" value="Genomic_DNA"/>
</dbReference>
<dbReference type="PANTHER" id="PTHR11614">
    <property type="entry name" value="PHOSPHOLIPASE-RELATED"/>
    <property type="match status" value="1"/>
</dbReference>
<dbReference type="GO" id="GO:0052689">
    <property type="term" value="F:carboxylic ester hydrolase activity"/>
    <property type="evidence" value="ECO:0007669"/>
    <property type="project" value="InterPro"/>
</dbReference>
<sequence length="252" mass="28989">MKGGEPIFIDKKSKTGILMLHGFTSTPNQFKELADFISEKGFNVSAPLISGHGTFPDNLIKTSPEDWEKSVEQAYLKLKKISPKIYIIGNSFGSNLGFWLIKRFNNEQEGIITLGAPVFLRYHKILVLRLYVYGWFKKYYGKPARIYETDYIDLNDQVTYPVIPIKSLRDFFRFIKKETIPNLGKIKTPILICHSISDKVVHPRSATYIYEHIISSSKKIYLFPSDAHTIMSGMHKEDLFQKIIGFLENNVV</sequence>
<organism evidence="3 4">
    <name type="scientific">Candidatus Staskawiczbacteria bacterium RIFCSPHIGHO2_01_FULL_36_16</name>
    <dbReference type="NCBI Taxonomy" id="1802200"/>
    <lineage>
        <taxon>Bacteria</taxon>
        <taxon>Candidatus Staskawicziibacteriota</taxon>
    </lineage>
</organism>
<evidence type="ECO:0000313" key="3">
    <source>
        <dbReference type="EMBL" id="OGZ63507.1"/>
    </source>
</evidence>
<dbReference type="Proteomes" id="UP000177190">
    <property type="component" value="Unassembled WGS sequence"/>
</dbReference>
<dbReference type="PIRSF" id="PIRSF017388">
    <property type="entry name" value="Esterase_lipase"/>
    <property type="match status" value="1"/>
</dbReference>
<dbReference type="InterPro" id="IPR012354">
    <property type="entry name" value="Esterase_lipase"/>
</dbReference>
<comment type="caution">
    <text evidence="3">The sequence shown here is derived from an EMBL/GenBank/DDBJ whole genome shotgun (WGS) entry which is preliminary data.</text>
</comment>
<dbReference type="InterPro" id="IPR029058">
    <property type="entry name" value="AB_hydrolase_fold"/>
</dbReference>
<proteinExistence type="predicted"/>
<reference evidence="3 4" key="1">
    <citation type="journal article" date="2016" name="Nat. Commun.">
        <title>Thousands of microbial genomes shed light on interconnected biogeochemical processes in an aquifer system.</title>
        <authorList>
            <person name="Anantharaman K."/>
            <person name="Brown C.T."/>
            <person name="Hug L.A."/>
            <person name="Sharon I."/>
            <person name="Castelle C.J."/>
            <person name="Probst A.J."/>
            <person name="Thomas B.C."/>
            <person name="Singh A."/>
            <person name="Wilkins M.J."/>
            <person name="Karaoz U."/>
            <person name="Brodie E.L."/>
            <person name="Williams K.H."/>
            <person name="Hubbard S.S."/>
            <person name="Banfield J.F."/>
        </authorList>
    </citation>
    <scope>NUCLEOTIDE SEQUENCE [LARGE SCALE GENOMIC DNA]</scope>
</reference>
<evidence type="ECO:0000256" key="1">
    <source>
        <dbReference type="PIRSR" id="PIRSR017388-1"/>
    </source>
</evidence>
<dbReference type="Gene3D" id="3.40.50.1820">
    <property type="entry name" value="alpha/beta hydrolase"/>
    <property type="match status" value="1"/>
</dbReference>
<gene>
    <name evidence="3" type="ORF">A2812_00255</name>
</gene>
<protein>
    <recommendedName>
        <fullName evidence="2">Serine aminopeptidase S33 domain-containing protein</fullName>
    </recommendedName>
</protein>
<dbReference type="STRING" id="1802200.A2812_00255"/>
<feature type="active site" description="Charge relay system" evidence="1">
    <location>
        <position position="198"/>
    </location>
</feature>
<feature type="active site" description="Charge relay system" evidence="1">
    <location>
        <position position="228"/>
    </location>
</feature>
<feature type="domain" description="Serine aminopeptidase S33" evidence="2">
    <location>
        <begin position="13"/>
        <end position="231"/>
    </location>
</feature>
<feature type="active site" description="Nucleophile" evidence="1">
    <location>
        <position position="91"/>
    </location>
</feature>
<dbReference type="SUPFAM" id="SSF53474">
    <property type="entry name" value="alpha/beta-Hydrolases"/>
    <property type="match status" value="1"/>
</dbReference>